<evidence type="ECO:0000313" key="1">
    <source>
        <dbReference type="EMBL" id="SMD36273.1"/>
    </source>
</evidence>
<dbReference type="InterPro" id="IPR007358">
    <property type="entry name" value="Nucleoid_associated_NdpA"/>
</dbReference>
<dbReference type="GO" id="GO:0009295">
    <property type="term" value="C:nucleoid"/>
    <property type="evidence" value="ECO:0007669"/>
    <property type="project" value="InterPro"/>
</dbReference>
<name>A0A1W2GHY3_REIFA</name>
<dbReference type="Pfam" id="PF04245">
    <property type="entry name" value="NA37"/>
    <property type="match status" value="1"/>
</dbReference>
<reference evidence="1 2" key="1">
    <citation type="submission" date="2017-04" db="EMBL/GenBank/DDBJ databases">
        <authorList>
            <person name="Afonso C.L."/>
            <person name="Miller P.J."/>
            <person name="Scott M.A."/>
            <person name="Spackman E."/>
            <person name="Goraichik I."/>
            <person name="Dimitrov K.M."/>
            <person name="Suarez D.L."/>
            <person name="Swayne D.E."/>
        </authorList>
    </citation>
    <scope>NUCLEOTIDE SEQUENCE [LARGE SCALE GENOMIC DNA]</scope>
    <source>
        <strain evidence="1 2">DSM 26133</strain>
    </source>
</reference>
<accession>A0A1W2GHY3</accession>
<evidence type="ECO:0000313" key="2">
    <source>
        <dbReference type="Proteomes" id="UP000192472"/>
    </source>
</evidence>
<organism evidence="1 2">
    <name type="scientific">Reichenbachiella faecimaris</name>
    <dbReference type="NCBI Taxonomy" id="692418"/>
    <lineage>
        <taxon>Bacteria</taxon>
        <taxon>Pseudomonadati</taxon>
        <taxon>Bacteroidota</taxon>
        <taxon>Cytophagia</taxon>
        <taxon>Cytophagales</taxon>
        <taxon>Reichenbachiellaceae</taxon>
        <taxon>Reichenbachiella</taxon>
    </lineage>
</organism>
<protein>
    <recommendedName>
        <fullName evidence="3">Nucleoid associated protein NdpA</fullName>
    </recommendedName>
</protein>
<dbReference type="STRING" id="692418.SAMN04488029_2805"/>
<gene>
    <name evidence="1" type="ORF">SAMN04488029_2805</name>
</gene>
<dbReference type="EMBL" id="FWYF01000003">
    <property type="protein sequence ID" value="SMD36273.1"/>
    <property type="molecule type" value="Genomic_DNA"/>
</dbReference>
<sequence>MDISTEVVLKSLAIHKITEDDGLINSTQALNIADRDLNQLLVKYFFKSFKAEERFRFAHETSLEYNEVYNFVKAIFDSPNHLHEKSIAIAKHLYAHSRNQNIKDGDVMVTYFEDCVLGDEVTDAVGIFKVENKDTYIKIMGHGGVFDISSEEGISINKLDKGLIIFNTDEDTGYQTMMVDKTNKSGNAQYWQKDFLGVEPFNDEYFHTQSIINNMQEFAQEAFAGQTKTEKIAFVNESIDYIKANDQFDQSDYQETILQAPELIEHFENFQEKKQVEQPELNLGHFDISKPAIKNTKRFIRSVIKLDKSFHVYVHGNRKNIERGFDENRKQNFYTLYFEREE</sequence>
<proteinExistence type="predicted"/>
<keyword evidence="2" id="KW-1185">Reference proteome</keyword>
<dbReference type="Proteomes" id="UP000192472">
    <property type="component" value="Unassembled WGS sequence"/>
</dbReference>
<evidence type="ECO:0008006" key="3">
    <source>
        <dbReference type="Google" id="ProtNLM"/>
    </source>
</evidence>
<dbReference type="OrthoDB" id="9153118at2"/>
<dbReference type="RefSeq" id="WP_084373460.1">
    <property type="nucleotide sequence ID" value="NZ_FWYF01000003.1"/>
</dbReference>
<dbReference type="AlphaFoldDB" id="A0A1W2GHY3"/>